<keyword evidence="2" id="KW-0032">Aminotransferase</keyword>
<dbReference type="Gene3D" id="3.20.10.10">
    <property type="entry name" value="D-amino Acid Aminotransferase, subunit A, domain 2"/>
    <property type="match status" value="1"/>
</dbReference>
<keyword evidence="2" id="KW-0808">Transferase</keyword>
<comment type="caution">
    <text evidence="2">The sequence shown here is derived from an EMBL/GenBank/DDBJ whole genome shotgun (WGS) entry which is preliminary data.</text>
</comment>
<evidence type="ECO:0000313" key="3">
    <source>
        <dbReference type="Proteomes" id="UP000667802"/>
    </source>
</evidence>
<comment type="similarity">
    <text evidence="1">Belongs to the class-IV pyridoxal-phosphate-dependent aminotransferase family.</text>
</comment>
<dbReference type="InterPro" id="IPR001544">
    <property type="entry name" value="Aminotrans_IV"/>
</dbReference>
<proteinExistence type="inferred from homology"/>
<dbReference type="Proteomes" id="UP000667802">
    <property type="component" value="Unassembled WGS sequence"/>
</dbReference>
<dbReference type="Gene3D" id="3.30.470.10">
    <property type="match status" value="1"/>
</dbReference>
<dbReference type="InterPro" id="IPR043131">
    <property type="entry name" value="BCAT-like_N"/>
</dbReference>
<dbReference type="PANTHER" id="PTHR42743">
    <property type="entry name" value="AMINO-ACID AMINOTRANSFERASE"/>
    <property type="match status" value="1"/>
</dbReference>
<name>A0AAP5MBV3_9CYAN</name>
<dbReference type="RefSeq" id="WP_208338545.1">
    <property type="nucleotide sequence ID" value="NZ_CAWQFN010000089.1"/>
</dbReference>
<gene>
    <name evidence="2" type="ORF">G7B40_023830</name>
</gene>
<protein>
    <submittedName>
        <fullName evidence="2">Aminotransferase class IV</fullName>
    </submittedName>
</protein>
<accession>A0AAP5MBV3</accession>
<keyword evidence="3" id="KW-1185">Reference proteome</keyword>
<dbReference type="EMBL" id="JAALHA020000013">
    <property type="protein sequence ID" value="MDR9897573.1"/>
    <property type="molecule type" value="Genomic_DNA"/>
</dbReference>
<dbReference type="GO" id="GO:0005829">
    <property type="term" value="C:cytosol"/>
    <property type="evidence" value="ECO:0007669"/>
    <property type="project" value="TreeGrafter"/>
</dbReference>
<reference evidence="3" key="1">
    <citation type="journal article" date="2021" name="Science">
        <title>Hunting the eagle killer: A cyanobacterial neurotoxin causes vacuolar myelinopathy.</title>
        <authorList>
            <person name="Breinlinger S."/>
            <person name="Phillips T.J."/>
            <person name="Haram B.N."/>
            <person name="Mares J."/>
            <person name="Martinez Yerena J.A."/>
            <person name="Hrouzek P."/>
            <person name="Sobotka R."/>
            <person name="Henderson W.M."/>
            <person name="Schmieder P."/>
            <person name="Williams S.M."/>
            <person name="Lauderdale J.D."/>
            <person name="Wilde H.D."/>
            <person name="Gerrin W."/>
            <person name="Kust A."/>
            <person name="Washington J.W."/>
            <person name="Wagner C."/>
            <person name="Geier B."/>
            <person name="Liebeke M."/>
            <person name="Enke H."/>
            <person name="Niedermeyer T.H.J."/>
            <person name="Wilde S.B."/>
        </authorList>
    </citation>
    <scope>NUCLEOTIDE SEQUENCE [LARGE SCALE GENOMIC DNA]</scope>
    <source>
        <strain evidence="3">Thurmond2011</strain>
    </source>
</reference>
<evidence type="ECO:0000256" key="1">
    <source>
        <dbReference type="ARBA" id="ARBA00009320"/>
    </source>
</evidence>
<dbReference type="InterPro" id="IPR050571">
    <property type="entry name" value="Class-IV_PLP-Dep_Aminotrnsfr"/>
</dbReference>
<dbReference type="AlphaFoldDB" id="A0AAP5MBV3"/>
<dbReference type="InterPro" id="IPR043132">
    <property type="entry name" value="BCAT-like_C"/>
</dbReference>
<dbReference type="Pfam" id="PF01063">
    <property type="entry name" value="Aminotran_4"/>
    <property type="match status" value="1"/>
</dbReference>
<dbReference type="GO" id="GO:0046394">
    <property type="term" value="P:carboxylic acid biosynthetic process"/>
    <property type="evidence" value="ECO:0007669"/>
    <property type="project" value="UniProtKB-ARBA"/>
</dbReference>
<sequence>MAHPLFWYNGKLINSRTLELPIDDPGLLYGATVFTTLRVYGNSLNNRLTNWQAHYERLRFSVQSFCWQTPDEVKLRQGCELIMAHFPVLRITIFPDGREWITGRYLPKDLTKKQNNGIVCWLARQEYSRSLPTHKTGNYLGPWLAKESAQKLDTQEAILVDAQGNWLETSTGNLWGWRDGSWWTPPIISGILPGVVRSQLINWLKIEKQPVREEPWTPELVSGFEAIAYTNSVVELVPIHTVIMPIGSLKYNPYHWSFLQLRKFFLA</sequence>
<dbReference type="SUPFAM" id="SSF56752">
    <property type="entry name" value="D-aminoacid aminotransferase-like PLP-dependent enzymes"/>
    <property type="match status" value="1"/>
</dbReference>
<organism evidence="2 3">
    <name type="scientific">Aetokthonos hydrillicola Thurmond2011</name>
    <dbReference type="NCBI Taxonomy" id="2712845"/>
    <lineage>
        <taxon>Bacteria</taxon>
        <taxon>Bacillati</taxon>
        <taxon>Cyanobacteriota</taxon>
        <taxon>Cyanophyceae</taxon>
        <taxon>Nostocales</taxon>
        <taxon>Hapalosiphonaceae</taxon>
        <taxon>Aetokthonos</taxon>
    </lineage>
</organism>
<dbReference type="InterPro" id="IPR036038">
    <property type="entry name" value="Aminotransferase-like"/>
</dbReference>
<dbReference type="GO" id="GO:0008483">
    <property type="term" value="F:transaminase activity"/>
    <property type="evidence" value="ECO:0007669"/>
    <property type="project" value="UniProtKB-KW"/>
</dbReference>
<dbReference type="PANTHER" id="PTHR42743:SF11">
    <property type="entry name" value="AMINODEOXYCHORISMATE LYASE"/>
    <property type="match status" value="1"/>
</dbReference>
<evidence type="ECO:0000313" key="2">
    <source>
        <dbReference type="EMBL" id="MDR9897573.1"/>
    </source>
</evidence>